<evidence type="ECO:0000256" key="3">
    <source>
        <dbReference type="ARBA" id="ARBA00022714"/>
    </source>
</evidence>
<keyword evidence="8" id="KW-0411">Iron-sulfur</keyword>
<evidence type="ECO:0000256" key="9">
    <source>
        <dbReference type="SAM" id="Phobius"/>
    </source>
</evidence>
<feature type="transmembrane region" description="Helical" evidence="9">
    <location>
        <begin position="109"/>
        <end position="134"/>
    </location>
</feature>
<dbReference type="SUPFAM" id="SSF52343">
    <property type="entry name" value="Ferredoxin reductase-like, C-terminal NADP-linked domain"/>
    <property type="match status" value="1"/>
</dbReference>
<dbReference type="PROSITE" id="PS51384">
    <property type="entry name" value="FAD_FR"/>
    <property type="match status" value="1"/>
</dbReference>
<evidence type="ECO:0000256" key="5">
    <source>
        <dbReference type="ARBA" id="ARBA00022827"/>
    </source>
</evidence>
<reference evidence="11" key="1">
    <citation type="submission" date="2022-12" db="EMBL/GenBank/DDBJ databases">
        <title>Description and comparative metabolic analysis of Aerococcus sp. nov., isolated from the feces of a pig.</title>
        <authorList>
            <person name="Chang Y.-H."/>
        </authorList>
    </citation>
    <scope>NUCLEOTIDE SEQUENCE</scope>
    <source>
        <strain evidence="11">YH-aer222</strain>
    </source>
</reference>
<dbReference type="GO" id="GO:0051537">
    <property type="term" value="F:2 iron, 2 sulfur cluster binding"/>
    <property type="evidence" value="ECO:0007669"/>
    <property type="project" value="UniProtKB-KW"/>
</dbReference>
<dbReference type="PANTHER" id="PTHR47354:SF8">
    <property type="entry name" value="1,2-PHENYLACETYL-COA EPOXIDASE, SUBUNIT E"/>
    <property type="match status" value="1"/>
</dbReference>
<organism evidence="11 12">
    <name type="scientific">Aerococcus kribbianus</name>
    <dbReference type="NCBI Taxonomy" id="2999064"/>
    <lineage>
        <taxon>Bacteria</taxon>
        <taxon>Bacillati</taxon>
        <taxon>Bacillota</taxon>
        <taxon>Bacilli</taxon>
        <taxon>Lactobacillales</taxon>
        <taxon>Aerococcaceae</taxon>
        <taxon>Aerococcus</taxon>
    </lineage>
</organism>
<proteinExistence type="predicted"/>
<dbReference type="Gene3D" id="2.40.30.10">
    <property type="entry name" value="Translation factors"/>
    <property type="match status" value="1"/>
</dbReference>
<keyword evidence="4" id="KW-0479">Metal-binding</keyword>
<dbReference type="InterPro" id="IPR001433">
    <property type="entry name" value="OxRdtase_FAD/NAD-bd"/>
</dbReference>
<evidence type="ECO:0000256" key="6">
    <source>
        <dbReference type="ARBA" id="ARBA00023002"/>
    </source>
</evidence>
<protein>
    <submittedName>
        <fullName evidence="11">FAD-dependent oxidoreductase</fullName>
    </submittedName>
</protein>
<evidence type="ECO:0000256" key="7">
    <source>
        <dbReference type="ARBA" id="ARBA00023004"/>
    </source>
</evidence>
<feature type="transmembrane region" description="Helical" evidence="9">
    <location>
        <begin position="78"/>
        <end position="97"/>
    </location>
</feature>
<dbReference type="InterPro" id="IPR017938">
    <property type="entry name" value="Riboflavin_synthase-like_b-brl"/>
</dbReference>
<comment type="caution">
    <text evidence="11">The sequence shown here is derived from an EMBL/GenBank/DDBJ whole genome shotgun (WGS) entry which is preliminary data.</text>
</comment>
<dbReference type="SUPFAM" id="SSF63380">
    <property type="entry name" value="Riboflavin synthase domain-like"/>
    <property type="match status" value="1"/>
</dbReference>
<accession>A0A9X3JG39</accession>
<keyword evidence="5" id="KW-0274">FAD</keyword>
<dbReference type="InterPro" id="IPR017927">
    <property type="entry name" value="FAD-bd_FR_type"/>
</dbReference>
<dbReference type="Gene3D" id="3.40.50.80">
    <property type="entry name" value="Nucleotide-binding domain of ferredoxin-NADP reductase (FNR) module"/>
    <property type="match status" value="1"/>
</dbReference>
<sequence>MKIFMERWLLPLISFVIGGGLFALYLVSIGESNGFTWLITVYSAIMAHTFMVVGLFIASRPRFLEKHIGMPKMYETHAVMTLLACLIILFHIIHFWSGVGAMFRSLTTIFGYLAFICMLCGLLSGMLSLSGMFIQKFPALLKIKEGLNREVMLWVHRITGIGAIVFAYLQQFFTFTRFVQPYFTALTIVTFGTIAYYLIWKLSIAMSSKFEVVRIEKETPTLWALELKPVNGKLPTYRPGDYFSIYLKDVDGVGSEAHPFSVSSAITEEFPDRIQFMIKESGDWSGSLDKVQVGDKAKLDGPYGDYYQPAIEASDKPFVLLAGGIGLTPNLAIIRHEIEESTQRRIHLIWALSLKEDTFMLDDLEAFKKDNPNFDYDLIYSVDEVENYDHGFISDKFLEKIGVHELYGDAEFFICGPGVMINATKDLLLNNEVEQERIHIDEFDF</sequence>
<keyword evidence="2" id="KW-0285">Flavoprotein</keyword>
<comment type="cofactor">
    <cofactor evidence="1">
        <name>FAD</name>
        <dbReference type="ChEBI" id="CHEBI:57692"/>
    </cofactor>
</comment>
<feature type="transmembrane region" description="Helical" evidence="9">
    <location>
        <begin position="154"/>
        <end position="173"/>
    </location>
</feature>
<evidence type="ECO:0000256" key="2">
    <source>
        <dbReference type="ARBA" id="ARBA00022630"/>
    </source>
</evidence>
<dbReference type="GO" id="GO:0050660">
    <property type="term" value="F:flavin adenine dinucleotide binding"/>
    <property type="evidence" value="ECO:0007669"/>
    <property type="project" value="TreeGrafter"/>
</dbReference>
<dbReference type="GO" id="GO:0046872">
    <property type="term" value="F:metal ion binding"/>
    <property type="evidence" value="ECO:0007669"/>
    <property type="project" value="UniProtKB-KW"/>
</dbReference>
<dbReference type="EMBL" id="JAPRFR010000001">
    <property type="protein sequence ID" value="MCZ0725114.1"/>
    <property type="molecule type" value="Genomic_DNA"/>
</dbReference>
<evidence type="ECO:0000256" key="8">
    <source>
        <dbReference type="ARBA" id="ARBA00023014"/>
    </source>
</evidence>
<dbReference type="Proteomes" id="UP001146670">
    <property type="component" value="Unassembled WGS sequence"/>
</dbReference>
<dbReference type="InterPro" id="IPR013112">
    <property type="entry name" value="FAD-bd_8"/>
</dbReference>
<feature type="transmembrane region" description="Helical" evidence="9">
    <location>
        <begin position="35"/>
        <end position="57"/>
    </location>
</feature>
<dbReference type="PANTHER" id="PTHR47354">
    <property type="entry name" value="NADH OXIDOREDUCTASE HCR"/>
    <property type="match status" value="1"/>
</dbReference>
<dbReference type="GO" id="GO:0016491">
    <property type="term" value="F:oxidoreductase activity"/>
    <property type="evidence" value="ECO:0007669"/>
    <property type="project" value="UniProtKB-KW"/>
</dbReference>
<dbReference type="Pfam" id="PF08022">
    <property type="entry name" value="FAD_binding_8"/>
    <property type="match status" value="1"/>
</dbReference>
<evidence type="ECO:0000259" key="10">
    <source>
        <dbReference type="PROSITE" id="PS51384"/>
    </source>
</evidence>
<keyword evidence="6" id="KW-0560">Oxidoreductase</keyword>
<keyword evidence="9" id="KW-0812">Transmembrane</keyword>
<feature type="transmembrane region" description="Helical" evidence="9">
    <location>
        <begin position="179"/>
        <end position="199"/>
    </location>
</feature>
<evidence type="ECO:0000313" key="12">
    <source>
        <dbReference type="Proteomes" id="UP001146670"/>
    </source>
</evidence>
<dbReference type="AlphaFoldDB" id="A0A9X3JG39"/>
<dbReference type="PRINTS" id="PR00410">
    <property type="entry name" value="PHEHYDRXLASE"/>
</dbReference>
<name>A0A9X3JG39_9LACT</name>
<gene>
    <name evidence="11" type="ORF">OW157_00855</name>
</gene>
<keyword evidence="3" id="KW-0001">2Fe-2S</keyword>
<keyword evidence="9" id="KW-1133">Transmembrane helix</keyword>
<dbReference type="CDD" id="cd00322">
    <property type="entry name" value="FNR_like"/>
    <property type="match status" value="1"/>
</dbReference>
<evidence type="ECO:0000256" key="1">
    <source>
        <dbReference type="ARBA" id="ARBA00001974"/>
    </source>
</evidence>
<keyword evidence="9" id="KW-0472">Membrane</keyword>
<dbReference type="InterPro" id="IPR050415">
    <property type="entry name" value="MRET"/>
</dbReference>
<dbReference type="Pfam" id="PF00175">
    <property type="entry name" value="NAD_binding_1"/>
    <property type="match status" value="1"/>
</dbReference>
<dbReference type="InterPro" id="IPR039261">
    <property type="entry name" value="FNR_nucleotide-bd"/>
</dbReference>
<evidence type="ECO:0000256" key="4">
    <source>
        <dbReference type="ARBA" id="ARBA00022723"/>
    </source>
</evidence>
<feature type="domain" description="FAD-binding FR-type" evidence="10">
    <location>
        <begin position="205"/>
        <end position="309"/>
    </location>
</feature>
<keyword evidence="7" id="KW-0408">Iron</keyword>
<dbReference type="RefSeq" id="WP_268751442.1">
    <property type="nucleotide sequence ID" value="NZ_JAPRFQ010000001.1"/>
</dbReference>
<evidence type="ECO:0000313" key="11">
    <source>
        <dbReference type="EMBL" id="MCZ0725114.1"/>
    </source>
</evidence>
<feature type="transmembrane region" description="Helical" evidence="9">
    <location>
        <begin position="9"/>
        <end position="29"/>
    </location>
</feature>
<keyword evidence="12" id="KW-1185">Reference proteome</keyword>